<name>A0AAD7BSU1_MYCRO</name>
<evidence type="ECO:0000313" key="2">
    <source>
        <dbReference type="Proteomes" id="UP001221757"/>
    </source>
</evidence>
<feature type="non-terminal residue" evidence="1">
    <location>
        <position position="59"/>
    </location>
</feature>
<organism evidence="1 2">
    <name type="scientific">Mycena rosella</name>
    <name type="common">Pink bonnet</name>
    <name type="synonym">Agaricus rosellus</name>
    <dbReference type="NCBI Taxonomy" id="1033263"/>
    <lineage>
        <taxon>Eukaryota</taxon>
        <taxon>Fungi</taxon>
        <taxon>Dikarya</taxon>
        <taxon>Basidiomycota</taxon>
        <taxon>Agaricomycotina</taxon>
        <taxon>Agaricomycetes</taxon>
        <taxon>Agaricomycetidae</taxon>
        <taxon>Agaricales</taxon>
        <taxon>Marasmiineae</taxon>
        <taxon>Mycenaceae</taxon>
        <taxon>Mycena</taxon>
    </lineage>
</organism>
<reference evidence="1" key="1">
    <citation type="submission" date="2023-03" db="EMBL/GenBank/DDBJ databases">
        <title>Massive genome expansion in bonnet fungi (Mycena s.s.) driven by repeated elements and novel gene families across ecological guilds.</title>
        <authorList>
            <consortium name="Lawrence Berkeley National Laboratory"/>
            <person name="Harder C.B."/>
            <person name="Miyauchi S."/>
            <person name="Viragh M."/>
            <person name="Kuo A."/>
            <person name="Thoen E."/>
            <person name="Andreopoulos B."/>
            <person name="Lu D."/>
            <person name="Skrede I."/>
            <person name="Drula E."/>
            <person name="Henrissat B."/>
            <person name="Morin E."/>
            <person name="Kohler A."/>
            <person name="Barry K."/>
            <person name="LaButti K."/>
            <person name="Morin E."/>
            <person name="Salamov A."/>
            <person name="Lipzen A."/>
            <person name="Mereny Z."/>
            <person name="Hegedus B."/>
            <person name="Baldrian P."/>
            <person name="Stursova M."/>
            <person name="Weitz H."/>
            <person name="Taylor A."/>
            <person name="Grigoriev I.V."/>
            <person name="Nagy L.G."/>
            <person name="Martin F."/>
            <person name="Kauserud H."/>
        </authorList>
    </citation>
    <scope>NUCLEOTIDE SEQUENCE</scope>
    <source>
        <strain evidence="1">CBHHK067</strain>
    </source>
</reference>
<gene>
    <name evidence="1" type="ORF">B0H17DRAFT_1109247</name>
</gene>
<dbReference type="EMBL" id="JARKIE010000522">
    <property type="protein sequence ID" value="KAJ7630139.1"/>
    <property type="molecule type" value="Genomic_DNA"/>
</dbReference>
<dbReference type="Proteomes" id="UP001221757">
    <property type="component" value="Unassembled WGS sequence"/>
</dbReference>
<dbReference type="AlphaFoldDB" id="A0AAD7BSU1"/>
<accession>A0AAD7BSU1</accession>
<sequence>MTYITGPLTRISILDPLVAWSAGAGKSAIMQTLCQRLRRPVASAEPSFLNGGTRLAVTR</sequence>
<proteinExistence type="predicted"/>
<comment type="caution">
    <text evidence="1">The sequence shown here is derived from an EMBL/GenBank/DDBJ whole genome shotgun (WGS) entry which is preliminary data.</text>
</comment>
<protein>
    <submittedName>
        <fullName evidence="1">Uncharacterized protein</fullName>
    </submittedName>
</protein>
<keyword evidence="2" id="KW-1185">Reference proteome</keyword>
<evidence type="ECO:0000313" key="1">
    <source>
        <dbReference type="EMBL" id="KAJ7630139.1"/>
    </source>
</evidence>